<dbReference type="Proteomes" id="UP000179621">
    <property type="component" value="Unassembled WGS sequence"/>
</dbReference>
<dbReference type="RefSeq" id="WP_070910856.1">
    <property type="nucleotide sequence ID" value="NZ_MLIC01000003.1"/>
</dbReference>
<evidence type="ECO:0008006" key="4">
    <source>
        <dbReference type="Google" id="ProtNLM"/>
    </source>
</evidence>
<feature type="region of interest" description="Disordered" evidence="1">
    <location>
        <begin position="175"/>
        <end position="195"/>
    </location>
</feature>
<accession>A0ABX3BX19</accession>
<feature type="region of interest" description="Disordered" evidence="1">
    <location>
        <begin position="377"/>
        <end position="396"/>
    </location>
</feature>
<evidence type="ECO:0000313" key="3">
    <source>
        <dbReference type="Proteomes" id="UP000179621"/>
    </source>
</evidence>
<feature type="region of interest" description="Disordered" evidence="1">
    <location>
        <begin position="277"/>
        <end position="299"/>
    </location>
</feature>
<organism evidence="2 3">
    <name type="scientific">Mycobacteroides saopaulense</name>
    <dbReference type="NCBI Taxonomy" id="1578165"/>
    <lineage>
        <taxon>Bacteria</taxon>
        <taxon>Bacillati</taxon>
        <taxon>Actinomycetota</taxon>
        <taxon>Actinomycetes</taxon>
        <taxon>Mycobacteriales</taxon>
        <taxon>Mycobacteriaceae</taxon>
        <taxon>Mycobacteroides</taxon>
    </lineage>
</organism>
<dbReference type="Gene3D" id="1.20.1260.20">
    <property type="entry name" value="PPE superfamily"/>
    <property type="match status" value="1"/>
</dbReference>
<feature type="compositionally biased region" description="Basic and acidic residues" evidence="1">
    <location>
        <begin position="186"/>
        <end position="195"/>
    </location>
</feature>
<name>A0ABX3BX19_9MYCO</name>
<dbReference type="EMBL" id="MLIH01000027">
    <property type="protein sequence ID" value="OHU08324.1"/>
    <property type="molecule type" value="Genomic_DNA"/>
</dbReference>
<evidence type="ECO:0000313" key="2">
    <source>
        <dbReference type="EMBL" id="OHU08324.1"/>
    </source>
</evidence>
<protein>
    <recommendedName>
        <fullName evidence="4">PPE family domain-containing protein</fullName>
    </recommendedName>
</protein>
<dbReference type="InterPro" id="IPR038332">
    <property type="entry name" value="PPE_sf"/>
</dbReference>
<keyword evidence="3" id="KW-1185">Reference proteome</keyword>
<evidence type="ECO:0000256" key="1">
    <source>
        <dbReference type="SAM" id="MobiDB-lite"/>
    </source>
</evidence>
<sequence>MTGTVRSDEWHGEKWSHESIMDMQARMAPADITRIAAEWKGHLRELDSLFSTFLEDVTATIDESWSGPGARAALRTMRAYVENSRTALDPALTLSSGLDVLASATRELQQKIASPPASAPVSKLGDLPGWSAPFSEHLSRWEQALNQVQTMYSGPAIAAGNAVAELVGPRERLRFGSGPDASVAAARDRSSDEQAERAEEFLARWGLGAQGQNPQQMVLPGGTAMAPQIPAMTRFAGNALPGKGFGSASTSGSNIDELGEDDVYAGQDWMRDPLWRESPTRSAGFESTATRQPLAPDRMPPVAAGPTATSGGGIGTGAAPRSWGAMMPMMAAYPPHAGQRRGDENEHYCPRYLVNGDNTRELLGELPRGAAPVIGLWDSDPDEDTGPALRRGFRSR</sequence>
<gene>
    <name evidence="2" type="ORF">BKG73_14545</name>
</gene>
<comment type="caution">
    <text evidence="2">The sequence shown here is derived from an EMBL/GenBank/DDBJ whole genome shotgun (WGS) entry which is preliminary data.</text>
</comment>
<proteinExistence type="predicted"/>
<reference evidence="2 3" key="1">
    <citation type="submission" date="2016-10" db="EMBL/GenBank/DDBJ databases">
        <title>Evaluation of Human, Animal and Environmental Mycobacterium chelonae Isolates by Core Genome Phylogenomic Analysis, Targeted Gene Comparison, and Anti-microbial Susceptibility Patterns: A Tale of Mistaken Identities.</title>
        <authorList>
            <person name="Fogelson S.B."/>
            <person name="Camus A.C."/>
            <person name="Lorenz W."/>
            <person name="Vasireddy R."/>
            <person name="Vasireddy S."/>
            <person name="Smith T."/>
            <person name="Brown-Elliott B.A."/>
            <person name="Wallace R.J.Jr."/>
            <person name="Hasan N.A."/>
            <person name="Reischl U."/>
            <person name="Sanchez S."/>
        </authorList>
    </citation>
    <scope>NUCLEOTIDE SEQUENCE [LARGE SCALE GENOMIC DNA]</scope>
    <source>
        <strain evidence="2 3">8528</strain>
    </source>
</reference>